<dbReference type="EMBL" id="JADBEM010000001">
    <property type="protein sequence ID" value="MBE1604255.1"/>
    <property type="molecule type" value="Genomic_DNA"/>
</dbReference>
<name>A0A927MVW4_9ACTN</name>
<evidence type="ECO:0000313" key="1">
    <source>
        <dbReference type="EMBL" id="MBE1604255.1"/>
    </source>
</evidence>
<sequence>MEIQKDARSRDDIVAGVLKSYENKRWTPRSDCVAGWLGAHLLEAEATVGWGRQLSCSANATMIPSGPRT</sequence>
<dbReference type="AlphaFoldDB" id="A0A927MVW4"/>
<accession>A0A927MVW4</accession>
<gene>
    <name evidence="1" type="ORF">HEB94_001103</name>
</gene>
<reference evidence="1" key="1">
    <citation type="submission" date="2020-10" db="EMBL/GenBank/DDBJ databases">
        <title>Sequencing the genomes of 1000 actinobacteria strains.</title>
        <authorList>
            <person name="Klenk H.-P."/>
        </authorList>
    </citation>
    <scope>NUCLEOTIDE SEQUENCE</scope>
    <source>
        <strain evidence="1">DSM 45354</strain>
    </source>
</reference>
<protein>
    <submittedName>
        <fullName evidence="1">Uncharacterized protein</fullName>
    </submittedName>
</protein>
<comment type="caution">
    <text evidence="1">The sequence shown here is derived from an EMBL/GenBank/DDBJ whole genome shotgun (WGS) entry which is preliminary data.</text>
</comment>
<evidence type="ECO:0000313" key="2">
    <source>
        <dbReference type="Proteomes" id="UP000638648"/>
    </source>
</evidence>
<organism evidence="1 2">
    <name type="scientific">Actinopolymorpha pittospori</name>
    <dbReference type="NCBI Taxonomy" id="648752"/>
    <lineage>
        <taxon>Bacteria</taxon>
        <taxon>Bacillati</taxon>
        <taxon>Actinomycetota</taxon>
        <taxon>Actinomycetes</taxon>
        <taxon>Propionibacteriales</taxon>
        <taxon>Actinopolymorphaceae</taxon>
        <taxon>Actinopolymorpha</taxon>
    </lineage>
</organism>
<dbReference type="Proteomes" id="UP000638648">
    <property type="component" value="Unassembled WGS sequence"/>
</dbReference>
<proteinExistence type="predicted"/>
<keyword evidence="2" id="KW-1185">Reference proteome</keyword>